<accession>A0A1I2AUN9</accession>
<gene>
    <name evidence="1" type="ORF">SAMN05216283_101225</name>
</gene>
<proteinExistence type="predicted"/>
<evidence type="ECO:0000313" key="1">
    <source>
        <dbReference type="EMBL" id="SFE47556.1"/>
    </source>
</evidence>
<dbReference type="Pfam" id="PF14054">
    <property type="entry name" value="DUF4249"/>
    <property type="match status" value="1"/>
</dbReference>
<evidence type="ECO:0008006" key="3">
    <source>
        <dbReference type="Google" id="ProtNLM"/>
    </source>
</evidence>
<name>A0A1I2AUN9_9BACT</name>
<organism evidence="1 2">
    <name type="scientific">Sunxiuqinia elliptica</name>
    <dbReference type="NCBI Taxonomy" id="655355"/>
    <lineage>
        <taxon>Bacteria</taxon>
        <taxon>Pseudomonadati</taxon>
        <taxon>Bacteroidota</taxon>
        <taxon>Bacteroidia</taxon>
        <taxon>Marinilabiliales</taxon>
        <taxon>Prolixibacteraceae</taxon>
        <taxon>Sunxiuqinia</taxon>
    </lineage>
</organism>
<dbReference type="EMBL" id="FONW01000001">
    <property type="protein sequence ID" value="SFE47556.1"/>
    <property type="molecule type" value="Genomic_DNA"/>
</dbReference>
<dbReference type="RefSeq" id="WP_093917978.1">
    <property type="nucleotide sequence ID" value="NZ_FONW01000001.1"/>
</dbReference>
<evidence type="ECO:0000313" key="2">
    <source>
        <dbReference type="Proteomes" id="UP000198964"/>
    </source>
</evidence>
<keyword evidence="2" id="KW-1185">Reference proteome</keyword>
<dbReference type="AlphaFoldDB" id="A0A1I2AUN9"/>
<reference evidence="1 2" key="1">
    <citation type="submission" date="2016-10" db="EMBL/GenBank/DDBJ databases">
        <authorList>
            <person name="de Groot N.N."/>
        </authorList>
    </citation>
    <scope>NUCLEOTIDE SEQUENCE [LARGE SCALE GENOMIC DNA]</scope>
    <source>
        <strain evidence="1 2">CGMCC 1.9156</strain>
    </source>
</reference>
<sequence length="287" mass="32137">MKYSYLYILFVLIGGLASCTERVDIDLEEAGEARLIVFGELTNETKVHEITLSRSAAYFSNQAPSMISNAQVMLDDGEEAILLTENEQRPGVYLTPATYHGVVGRQYRLDISNVDANEDGQMETYWAKTEMKPYSEVEGVAVVYNSDWDGWEVGVFGQDNPDVEDYYLFKVYKNGELYTDSLHNYWVIEDRFFNGSAINGPIVQYFDEEKGELVEKGDTITLEMAAITEEYYTFINGAKLETNEKIPLFSGPSANLKGNISDGALGFFAAYGLSRGSTIYQGEVADK</sequence>
<dbReference type="PROSITE" id="PS51257">
    <property type="entry name" value="PROKAR_LIPOPROTEIN"/>
    <property type="match status" value="1"/>
</dbReference>
<dbReference type="Proteomes" id="UP000198964">
    <property type="component" value="Unassembled WGS sequence"/>
</dbReference>
<dbReference type="InterPro" id="IPR025345">
    <property type="entry name" value="DUF4249"/>
</dbReference>
<protein>
    <recommendedName>
        <fullName evidence="3">DUF4249 domain-containing protein</fullName>
    </recommendedName>
</protein>
<dbReference type="STRING" id="655355.SAMN05216283_101225"/>